<keyword evidence="3" id="KW-0969">Cilium</keyword>
<dbReference type="FunCoup" id="A0A6P8RPH6">
    <property type="interactions" value="42"/>
</dbReference>
<dbReference type="PANTHER" id="PTHR33487">
    <property type="entry name" value="CILIA- AND FLAGELLA-ASSOCIATED PROTEIN 54"/>
    <property type="match status" value="1"/>
</dbReference>
<reference evidence="3" key="1">
    <citation type="submission" date="2025-08" db="UniProtKB">
        <authorList>
            <consortium name="RefSeq"/>
        </authorList>
    </citation>
    <scope>IDENTIFICATION</scope>
</reference>
<dbReference type="Proteomes" id="UP000515159">
    <property type="component" value="Chromosome 7"/>
</dbReference>
<gene>
    <name evidence="3" type="primary">CFAP54</name>
</gene>
<feature type="compositionally biased region" description="Basic and acidic residues" evidence="1">
    <location>
        <begin position="2941"/>
        <end position="2951"/>
    </location>
</feature>
<dbReference type="KEGG" id="gsh:117363434"/>
<dbReference type="PANTHER" id="PTHR33487:SF1">
    <property type="entry name" value="CILIA- AND FLAGELLA-ASSOCIATED PROTEIN 54"/>
    <property type="match status" value="1"/>
</dbReference>
<sequence length="3140" mass="357474">MEPLPASFYGAINDKNPVIVTFENEIKLLLANIKTVSKLAPGDRYQESRRQGASTLFNLWTKFEPRLPAEFYHEKLLKVGDLLTQLKEYKLALLQCYERYLLQFKLVNADQITDVNEFKSTFFPNGIEDEKAGLTFHALQGRCICIYQTVKINDTHLQNEDSMKRCLSILSLLRLNMQVVLPLEHLCWLIYNGTIHIYTICRHLMSLGHSAKALEYLLWASICMESSAPLLSVHYLTWRVTLYTAVCQCYYDCHAGVHGEVFARRGLSKIVELHQLELTNKSKYSEASKAFTEATTKMALMIFKRVVFESRRKPKGILRQKPKPSLKDVEKMSWPRNQTERLLSEMFDGRALHFFAIIEALSDSNRRVFKNDTVLPDEPEIQEVVTELFFAGKDIILDQGIKRPSPSSMIKVSSTLLQLMAEETEGISVDAAMKFLKLAFSYEQWDIFDNIVPNVFNFIQREDNSTCKKQAMEIKLLIAMEPLISGKQPLHGLSAQDFNARNEDFFVNIGGRTVTFKGESVKSGDTSDDLFILAETLYLCVCNNPQAVQPDKEMVVDALMFLWEKCKSGFLQIQTGSTDCSRFNQKFEASSKVVYFLWLINEVIQSCDIVEIHPVLLAEVALRLAVAFENMPDSRKKKSVKLRENINMDSPEGSPKSISPVFMKKTPTEQLLFAYDILENAINEMAKGRAVTKLSNETSITDNYPIQVDSKGVNQTTNISESETSSKSTRMSNYVMDLHLELILAQHRVSVKILNLLQDEGKSVKSKKPFYSEFVKSISFLTEPELMDKINKNELSRAIFLLQKAALIFNRNMIKPSPHQLLTEAFLLIQKAEAEETTISVKRIESTSKRKSSVPPPPILISRTHSSMTFKPAPFVSDVKVCWYCLLGRKASGSSTTIRINDYHIPGSGEMIPAVGNNFLEVNGLEANEKYTFAIAAYSANGKLIGDTVGASTKPILAYPSLPVLVTWAYMMQVAYQVKNYTLAKKAFSVLWEYFVSASPSPSFDVSVISASNTMTVSQKSLRVEAVSQASPILLELFLVCIFSASDISVQEGALFCDSVSANGTPYKWQLRRITECERMLVALELSNYLDDTNYALQAVVQCYGLLAPIIYHKIPSVPVVQILMKCLAVLQEIPSSAWQKKPSGCTESVMHMIACTICFLAKVLRSWREYDLAVLVIDIGKRLLLTERSSIINLKRSRSFSSEDSQETDDGKVVSVKKILKKKVTISVLEKMTEQLAALEANLLRLTTPFPGRELTGQENPVLLLPIVTCWPVHLALKEVMKFKGKVRFLEFFVKVLQRTVHEEKFEEALEWTGNMQDYLKKRNDIMLGKKGGRDLANITVTGEAYRRYTAALVEYQQSREKGTKSDKQTEKPSKMKDKKKQDKKKQDKKQPESFKSSQSDPERKAFGTLVVLLTPHAAKYVRRKTFCRAFTDEMPWRSQMNVLLAITYFNFFKQQLAQQFEESSEKMRRFGVLDPEVFSLYHSGTVIMEKVAKTEEEKDVWLNNVEPPLKKDPKTKRKQTADSETISERSRRKSSSDSPRTQRTNETEYTRSPSIKEETPNLSLKYLLDDFSRTFLHLRRAVVLAHRGCHWTLLQNVCRELWNITLEAQLISKHRDFPITLYLINRTICLPFYLASDMIMDMIITLQNNSSIQIIDSTEDFSIPSCTGGIANDEGGSNLTFDYPMDDVNVVDLRWICDLILKTIEILYLLRKWEAMVHIAIQFNIITHERYTEQVTPLLVHAQRQLIDQISLFDGPENPQPHFKYKFSNKVEVNCRNIIGKQLHVATVYEKLIGTDGKHSIYSDIMRAKALVSVPLDVMETLKYFRESLEKSKYHSRALRHSRKLYSLFLAHTQGLDASDRKSTSGKVEFRTDISQAQVPVPPDLLKEKYTSLSMIQSSTMSPSQLSVVISSYDKTIEVLHTNKMQGLKAQALHELGNLHLYARHKRAAFKCWCQALDETFNMTDVLNTWQERTSFSVYSNLKSSDYSEQFLNQSGIWGCLQAAMITSKIAQYILTSNVKLRKDCCILSSLLFKALLRASLSHPKNDCDYALYEIDEEYEGREVIPGIDLFSDRYRADISTVVACLSFIIMELYSAGANLLILPLFTLYQYFVCIVCHEPIKSVEVRILKVKVLTNLGYFSEACYELFQIYKGRRIPKRLGEGFRYVANDLVIQKLDMSKSLLVNENLQLIQDLLNEKPSPEFMSLCEHQIMNKLILAKMHFIVSLCTTMSIIPEALEKSSYTVTQEIMPKTTKGKVESRAQAQKQQPLEVTITIQLVAKEDLSKAKLKGILLTEADIVVTTLLEDLEKSSNSMIFQWPAIELELAIEGKLLLLTVAQQRYQTALSVAMAISIIHLLQDADIFKTKQQSQGQVAPSAWSPSRKTREHSSAYGTVTDNLQLPHNREVRDRLNIHLWFRCRLALIASLVKKVHGIGLIKEWNILDCSSLITEAIVEADAFGGIETQAKLMLEAVLLDLQEGRPKKGIKRFLREIIFLLEGKLFVSPEASLTLVQALMLLADIFATDHKHSEMNHLNVLIQANNMINKQLLIFGQAIEQHLEDPVHTGPLLPLRNIYLPHISLLTKVKLRLGNAVAQEASRTFKTQDSSHWLPALRLFISALELCRRSSMHELDLEAEILFQKGKVERQIMIADHLETLQAVESFLDAINTSQKHDQNFRLIRKAYLELALSYFHLACSGTNKKAEVAQPKPDIIDKKKMTNTINENETTLRQSEIYKLQAWIAIRAATQVNEAMTEYYQIIGEESVTLNLLPRDSQQQLPGFASMDLLANYKDFLSDDYQLIYKDALLQEQSVEEEEKPTEEIETVSRDDDESQKILWFHLISYHNQLMKLAAMTCMTVSSHSMNEVNWRGDTLYTSVVHMGNIQRLAEMHLFLKKNLSIYSVCCIDELPEELYPYDENSFIGETKPSKLNLESNEPEGTMSKENETRSAKDNMATNSPAKELCIQLYLPSLERPPREELMIMLLYAYNMNRVQVKNLKTCNKTDVFCGYVWMPLAGVVSLREKIIALKHQIEHSSQLLESLQLLESPEVSRIIKKKRSVIEKSKSETLQSGLKVEETFIQCCSEAKDLLSTSSYPKPLTEAPFECSMQSLTTLEKIFDPSGGCVIKDRSIFAWITSLLP</sequence>
<dbReference type="RefSeq" id="XP_033807041.1">
    <property type="nucleotide sequence ID" value="XM_033951150.1"/>
</dbReference>
<accession>A0A6P8RPH6</accession>
<dbReference type="GeneID" id="117363434"/>
<evidence type="ECO:0000256" key="1">
    <source>
        <dbReference type="SAM" id="MobiDB-lite"/>
    </source>
</evidence>
<name>A0A6P8RPH6_GEOSA</name>
<dbReference type="CTD" id="144535"/>
<dbReference type="Pfam" id="PF14858">
    <property type="entry name" value="CFAP54_N"/>
    <property type="match status" value="1"/>
</dbReference>
<dbReference type="GO" id="GO:0060271">
    <property type="term" value="P:cilium assembly"/>
    <property type="evidence" value="ECO:0007669"/>
    <property type="project" value="TreeGrafter"/>
</dbReference>
<protein>
    <submittedName>
        <fullName evidence="3">Cilia- and flagella-associated protein 54 isoform X1</fullName>
    </submittedName>
</protein>
<feature type="compositionally biased region" description="Basic and acidic residues" evidence="1">
    <location>
        <begin position="1361"/>
        <end position="1377"/>
    </location>
</feature>
<keyword evidence="3" id="KW-0282">Flagellum</keyword>
<dbReference type="InterPro" id="IPR027912">
    <property type="entry name" value="CFAP54"/>
</dbReference>
<feature type="region of interest" description="Disordered" evidence="1">
    <location>
        <begin position="2925"/>
        <end position="2953"/>
    </location>
</feature>
<feature type="region of interest" description="Disordered" evidence="1">
    <location>
        <begin position="1361"/>
        <end position="1403"/>
    </location>
</feature>
<proteinExistence type="predicted"/>
<feature type="region of interest" description="Disordered" evidence="1">
    <location>
        <begin position="1505"/>
        <end position="1557"/>
    </location>
</feature>
<dbReference type="OrthoDB" id="2104158at2759"/>
<keyword evidence="2" id="KW-1185">Reference proteome</keyword>
<dbReference type="InParanoid" id="A0A6P8RPH6"/>
<feature type="compositionally biased region" description="Basic and acidic residues" evidence="1">
    <location>
        <begin position="1545"/>
        <end position="1557"/>
    </location>
</feature>
<evidence type="ECO:0000313" key="3">
    <source>
        <dbReference type="RefSeq" id="XP_033807041.1"/>
    </source>
</evidence>
<keyword evidence="3" id="KW-0966">Cell projection</keyword>
<organism evidence="2 3">
    <name type="scientific">Geotrypetes seraphini</name>
    <name type="common">Gaboon caecilian</name>
    <name type="synonym">Caecilia seraphini</name>
    <dbReference type="NCBI Taxonomy" id="260995"/>
    <lineage>
        <taxon>Eukaryota</taxon>
        <taxon>Metazoa</taxon>
        <taxon>Chordata</taxon>
        <taxon>Craniata</taxon>
        <taxon>Vertebrata</taxon>
        <taxon>Euteleostomi</taxon>
        <taxon>Amphibia</taxon>
        <taxon>Gymnophiona</taxon>
        <taxon>Geotrypetes</taxon>
    </lineage>
</organism>
<evidence type="ECO:0000313" key="2">
    <source>
        <dbReference type="Proteomes" id="UP000515159"/>
    </source>
</evidence>